<dbReference type="PROSITE" id="PS01081">
    <property type="entry name" value="HTH_TETR_1"/>
    <property type="match status" value="1"/>
</dbReference>
<dbReference type="PANTHER" id="PTHR30055:SF234">
    <property type="entry name" value="HTH-TYPE TRANSCRIPTIONAL REGULATOR BETI"/>
    <property type="match status" value="1"/>
</dbReference>
<comment type="caution">
    <text evidence="6">The sequence shown here is derived from an EMBL/GenBank/DDBJ whole genome shotgun (WGS) entry which is preliminary data.</text>
</comment>
<dbReference type="RefSeq" id="WP_344559426.1">
    <property type="nucleotide sequence ID" value="NZ_BAAANS010000116.1"/>
</dbReference>
<evidence type="ECO:0000313" key="7">
    <source>
        <dbReference type="Proteomes" id="UP001500897"/>
    </source>
</evidence>
<evidence type="ECO:0000256" key="4">
    <source>
        <dbReference type="PROSITE-ProRule" id="PRU00335"/>
    </source>
</evidence>
<keyword evidence="1" id="KW-0805">Transcription regulation</keyword>
<evidence type="ECO:0000259" key="5">
    <source>
        <dbReference type="PROSITE" id="PS50977"/>
    </source>
</evidence>
<feature type="DNA-binding region" description="H-T-H motif" evidence="4">
    <location>
        <begin position="30"/>
        <end position="49"/>
    </location>
</feature>
<protein>
    <submittedName>
        <fullName evidence="6">ScbR family autoregulator-binding transcription factor</fullName>
    </submittedName>
</protein>
<sequence length="199" mass="21345">MTQERAARTRQALVRAAAGEFDRGGYAGSSLARISKAAGISMGALTFHFQTKEQLAATVRAQGYAMTRTVVQQVGRGQEVPVHSVVSLTLALAELLEQEPVVRAAARLTRERSGTGPDWTLAWVPDLRERLDRTVRDGSVDLPDQEAVATLAAHLVIGAEADARRLAERGLRPGGCPVARLSAVWDLMLRGISVPRKGG</sequence>
<evidence type="ECO:0000256" key="1">
    <source>
        <dbReference type="ARBA" id="ARBA00023015"/>
    </source>
</evidence>
<organism evidence="6 7">
    <name type="scientific">Kitasatospora saccharophila</name>
    <dbReference type="NCBI Taxonomy" id="407973"/>
    <lineage>
        <taxon>Bacteria</taxon>
        <taxon>Bacillati</taxon>
        <taxon>Actinomycetota</taxon>
        <taxon>Actinomycetes</taxon>
        <taxon>Kitasatosporales</taxon>
        <taxon>Streptomycetaceae</taxon>
        <taxon>Kitasatospora</taxon>
    </lineage>
</organism>
<reference evidence="6 7" key="1">
    <citation type="journal article" date="2019" name="Int. J. Syst. Evol. Microbiol.">
        <title>The Global Catalogue of Microorganisms (GCM) 10K type strain sequencing project: providing services to taxonomists for standard genome sequencing and annotation.</title>
        <authorList>
            <consortium name="The Broad Institute Genomics Platform"/>
            <consortium name="The Broad Institute Genome Sequencing Center for Infectious Disease"/>
            <person name="Wu L."/>
            <person name="Ma J."/>
        </authorList>
    </citation>
    <scope>NUCLEOTIDE SEQUENCE [LARGE SCALE GENOMIC DNA]</scope>
    <source>
        <strain evidence="6 7">JCM 14559</strain>
    </source>
</reference>
<name>A0ABN2YER8_9ACTN</name>
<dbReference type="PANTHER" id="PTHR30055">
    <property type="entry name" value="HTH-TYPE TRANSCRIPTIONAL REGULATOR RUTR"/>
    <property type="match status" value="1"/>
</dbReference>
<dbReference type="InterPro" id="IPR001647">
    <property type="entry name" value="HTH_TetR"/>
</dbReference>
<dbReference type="PRINTS" id="PR00455">
    <property type="entry name" value="HTHTETR"/>
</dbReference>
<gene>
    <name evidence="6" type="ORF">GCM10009759_78230</name>
</gene>
<feature type="domain" description="HTH tetR-type" evidence="5">
    <location>
        <begin position="7"/>
        <end position="67"/>
    </location>
</feature>
<keyword evidence="3" id="KW-0804">Transcription</keyword>
<evidence type="ECO:0000256" key="2">
    <source>
        <dbReference type="ARBA" id="ARBA00023125"/>
    </source>
</evidence>
<accession>A0ABN2YER8</accession>
<dbReference type="InterPro" id="IPR023772">
    <property type="entry name" value="DNA-bd_HTH_TetR-type_CS"/>
</dbReference>
<evidence type="ECO:0000313" key="6">
    <source>
        <dbReference type="EMBL" id="GAA2126009.1"/>
    </source>
</evidence>
<dbReference type="Pfam" id="PF00440">
    <property type="entry name" value="TetR_N"/>
    <property type="match status" value="1"/>
</dbReference>
<evidence type="ECO:0000256" key="3">
    <source>
        <dbReference type="ARBA" id="ARBA00023163"/>
    </source>
</evidence>
<dbReference type="InterPro" id="IPR050109">
    <property type="entry name" value="HTH-type_TetR-like_transc_reg"/>
</dbReference>
<dbReference type="EMBL" id="BAAANS010000116">
    <property type="protein sequence ID" value="GAA2126009.1"/>
    <property type="molecule type" value="Genomic_DNA"/>
</dbReference>
<dbReference type="SUPFAM" id="SSF46689">
    <property type="entry name" value="Homeodomain-like"/>
    <property type="match status" value="1"/>
</dbReference>
<dbReference type="InterPro" id="IPR009057">
    <property type="entry name" value="Homeodomain-like_sf"/>
</dbReference>
<keyword evidence="2 4" id="KW-0238">DNA-binding</keyword>
<proteinExistence type="predicted"/>
<keyword evidence="7" id="KW-1185">Reference proteome</keyword>
<dbReference type="Proteomes" id="UP001500897">
    <property type="component" value="Unassembled WGS sequence"/>
</dbReference>
<dbReference type="PROSITE" id="PS50977">
    <property type="entry name" value="HTH_TETR_2"/>
    <property type="match status" value="1"/>
</dbReference>
<dbReference type="Gene3D" id="1.10.357.10">
    <property type="entry name" value="Tetracycline Repressor, domain 2"/>
    <property type="match status" value="1"/>
</dbReference>